<dbReference type="OrthoDB" id="366000at2"/>
<dbReference type="RefSeq" id="WP_149567452.1">
    <property type="nucleotide sequence ID" value="NZ_CP035807.1"/>
</dbReference>
<name>A0A5C1Q9P2_9SPIO</name>
<dbReference type="InterPro" id="IPR011047">
    <property type="entry name" value="Quinoprotein_ADH-like_sf"/>
</dbReference>
<protein>
    <recommendedName>
        <fullName evidence="3">Ig-like domain-containing protein</fullName>
    </recommendedName>
</protein>
<evidence type="ECO:0000313" key="2">
    <source>
        <dbReference type="Proteomes" id="UP000323824"/>
    </source>
</evidence>
<dbReference type="Gene3D" id="2.60.40.10">
    <property type="entry name" value="Immunoglobulins"/>
    <property type="match status" value="1"/>
</dbReference>
<dbReference type="InterPro" id="IPR058094">
    <property type="entry name" value="Ig-like_OmpL47-like"/>
</dbReference>
<proteinExistence type="predicted"/>
<dbReference type="EMBL" id="CP035807">
    <property type="protein sequence ID" value="QEN04201.1"/>
    <property type="molecule type" value="Genomic_DNA"/>
</dbReference>
<dbReference type="KEGG" id="sper:EW093_05605"/>
<organism evidence="1 2">
    <name type="scientific">Thiospirochaeta perfilievii</name>
    <dbReference type="NCBI Taxonomy" id="252967"/>
    <lineage>
        <taxon>Bacteria</taxon>
        <taxon>Pseudomonadati</taxon>
        <taxon>Spirochaetota</taxon>
        <taxon>Spirochaetia</taxon>
        <taxon>Spirochaetales</taxon>
        <taxon>Spirochaetaceae</taxon>
        <taxon>Thiospirochaeta</taxon>
    </lineage>
</organism>
<dbReference type="Gene3D" id="3.30.1920.20">
    <property type="match status" value="1"/>
</dbReference>
<evidence type="ECO:0000313" key="1">
    <source>
        <dbReference type="EMBL" id="QEN04201.1"/>
    </source>
</evidence>
<reference evidence="1 2" key="2">
    <citation type="submission" date="2019-09" db="EMBL/GenBank/DDBJ databases">
        <title>Complete Genome Sequence and Methylome Analysis of free living Spirochaetas.</title>
        <authorList>
            <person name="Leshcheva N."/>
            <person name="Mikheeva N."/>
        </authorList>
    </citation>
    <scope>NUCLEOTIDE SEQUENCE [LARGE SCALE GENOMIC DNA]</scope>
    <source>
        <strain evidence="1 2">P</strain>
    </source>
</reference>
<dbReference type="SUPFAM" id="SSF49785">
    <property type="entry name" value="Galactose-binding domain-like"/>
    <property type="match status" value="1"/>
</dbReference>
<dbReference type="InterPro" id="IPR013783">
    <property type="entry name" value="Ig-like_fold"/>
</dbReference>
<dbReference type="Proteomes" id="UP000323824">
    <property type="component" value="Chromosome"/>
</dbReference>
<reference evidence="1 2" key="1">
    <citation type="submission" date="2019-02" db="EMBL/GenBank/DDBJ databases">
        <authorList>
            <person name="Fomenkov A."/>
            <person name="Dubinina G."/>
            <person name="Grabovich M."/>
            <person name="Vincze T."/>
            <person name="Roberts R.J."/>
        </authorList>
    </citation>
    <scope>NUCLEOTIDE SEQUENCE [LARGE SCALE GENOMIC DNA]</scope>
    <source>
        <strain evidence="1 2">P</strain>
    </source>
</reference>
<evidence type="ECO:0008006" key="3">
    <source>
        <dbReference type="Google" id="ProtNLM"/>
    </source>
</evidence>
<keyword evidence="2" id="KW-1185">Reference proteome</keyword>
<dbReference type="InterPro" id="IPR008979">
    <property type="entry name" value="Galactose-bd-like_sf"/>
</dbReference>
<accession>A0A5C1Q9P2</accession>
<sequence>MRDVNNNFFDSENHIASDFSYEGIESFEISNDEFNWTSVPYETVREYKDAGGVTIVDYEVATINKNNISSYDPFWVRATDKAGNTTYSDIIIPRVDTIKPEKPTTTLSTTDVVKGSLDVTIHAEDLGSGVEYIIYDLPYDKLGPITLYSDEESIDSLHSVSRSFTVTENCTVEFKIIDKVGNFRTESVSIDNIDNTPPEIITTYDFDKTVNSNVSILFIATDRSDIDSYSWRYSLNGGNWQSSDGSSNTTTLNLNSLVNGSNKIDIKVKDIFGNEQIVTGKYMLEYDDIEPEITKIELLNSDKEILQSSSQDIIHFNWENSSLTLKTFTNDSSSTVNYKLLDHKYKTKRGEVILDDTVKVSDIRPTFLSILNEENENHYDIYRYQIVAIDSAGNQSIKAKEVTVRIDRKKPVIISSGSLVNSKTISEIVLKSLPLISDYGTLSSSFSANYSNLEYSFDKLTWTALPEDLTVRYSGVDGSQKLYLRYTDGANNISDPTSIEFIKDTKGPEFSSLGQLDNLGYLLDGKLSFKSLPSWDDLDVDIDTLQYRIDDTWLDLTTADGKTQIDVESRPEGFYYIYFRVKDDVGNYGESTEGLEFIVDKTSPVADSFTTYIKEDDLYKTITETGFSSDKDVYLAPTGSDRVLDRDGDVSYYEFYSSRDIDGDFSPIASIFEDGKYKVTLLNGVTYIKSVAIDYGGNRSELSKSLPVIIDSVSPSNLKIKSTSHPEANSERDTVALDDAYFSFSADAGMAGIKQYHYKLYKSEFYSIFSEYISEGTTISKLELVGLEENGYNENTSVFEYYYLGVVAESNNGKLSEEEVYTFRVDLSNPKNIRIDSDTHSIDKKYYSATKAQFSWLEPKDLTGIKKYYYKFVNMETFTQDLDEYIADPNNIDIQGWGETTKREKIFDLQSFVSQGLDKNLECGQVSFILVAEDWTGKKNADYHTVYFDSEKPTIEPITDDDIYLSVDIEDYENFNNLNFTWGVVEDNKSGVERLTFSLYSLDNGSELIFPVTSGKEILAPETNTFSVIGLDKKIKKYRAQLEIFDKAGNKEIKHLFFDSEGIIDTAPAYSIPFDNEYYGYRVVGQTLVDPIAELLLPKALGLKQNSVEITKVNLDFKDKLTEFKNGEYKLIELEDNPLEFMIRGYALKSYGLVLDELGLEIFEPYITLPENRIAQFNNNLLLSSSKSLSSDKPISALYTGYKQFDSSNNWVIKSDEDLEFILSGKNLRISTGYLPKESSNGRGFSIFRNDKSVSLVKILLNSNWKILEGDFVGSPADPFTIETENYSIKVEKAILRENKIIIADGELIVHNQEFVVSGEISNSVRFKDLEISYEGIVTKGKSFSFDNFSYDYNGTNFSVDDIDFTEYGFTTEGSFSVGDYNYRFSGHTFSGESLDEDIAAKLETRLELDYSGYSLTATDIEVVGSQIEINGGILTLTDTYGGETELSDVVKPLIISSLDFSVIDEGIWNIDNEIKVDHSFGSGLTVKSLGLGSNGLDYTIMFREIELALDDYVKGEPFTLHNLLLDRAGNLGDSDVTNSHKVIIEGFNYQASNLQYIGSDFKITVGSLTLDTANPDEKHLNGLKFKGLEFSGNGVIYYGASDTVKQITKDGWNYSLAEFEQRADGLYSKASLSLPEEYGRREITFNDFNYTPGGISNSGITDSKQFINIGDWRVLADSISVDKNIINIESGEIRLFSTMGSQTLLLSSIKLDSNGTIAETISEPSNINFISENGFDVTASSYKLTDNGILLSGQILFPEALQNPEGSVGLNYPDQDVLLNGYGEIITLKEVDEVDYFVGAIPLRGYGISIDSDGLLTDENTLKIVGLNGHELGPIEYYASGEIKFGGEDFTPFSFNPIGDEVTFTVKSIRLTDDGINLSSFVTLPENFAAEYIYFDHLTLHGDGTVTSDTAVPHLEFDAFNTHFNFHDIYLNGEGFSIGEGNITLPDTMENKEVELTNFKINSDGSFELGSSRVDPFDMWGYTFYIDDLGFGELPVNTVDGISFSGGVRLPGDFGVQELAGKRFSIKELEVPYDMDQGELRFNLSLDDSIDFRIFDQWDATITGITVDQDFNLIVNEGTVDLPKEFNSNGSEKPQLKIENITIIPEPTGDEKYFEVKSIKASNLSYRYKDLDFALQELALSEERGLEITEGSVFIPENDPNDPKFPEGLDNTTLSIHTLQIKNDFSVGDLSVSASKTESLPLFDELFYLEPVPTSDSWKLALIKEGDDLFLGASARAVLGYDFPTGIAGKALNIGDKADEFGIKVNVTTGSIERFDVQGDFVDENGNGFIFTMLENTVETKGLGLKYAKETELFELSVTGTSITLDAPNLPNFLKNTVATVETFTIDQNGKVSNFYSTFELEDRRELFAGIYMENWKLGIDMDDDNGLFTFSTLPSGVNSNLIELGSTFPDGIAGTKSSISAFSIDSNGIIGDIDFDVTLSPELKLFGDLNVRGLSNGEYDGSKGANLNFLKSDDGKSFIIDLTAAAKLPEGDALPEGIAGLEIPVHTFKFDATGKILALDMGVSNLNIDIYGELSLEDGTINVLYEPVGTNDLVFDFGGSIVMPTAVKDGLGVDKFNINDLKVSTNSGLISFEAGVEGNITAPLFAGMDFVFNDITVSNSGISLVGQLNLPSSLAEGLPESILLEKFVMDWGGDIIDISAGISNATVTVGGFTTDITNFVVNADRITMDTFRIKLPSQMGGQKVGFNNAGFDYNGTFFGECVLDKIESPNIAGFKIILIEPALDAVNGRVSFDKVYCKTPDFVGGVEIGINGVEVTPSSLNISGGDIALPDFTVGDGMGFKDIKVSFSVNKDSYYVKGGGKLIVPGMGTFGTKVSFTNPSNLYPIGLEQAYFSWEAPGVGIPMASTGMFLNGIRGGLTFGPPIEIPSSLRSMFDNGTRIQLGLTVVDSTGGSQVRGDADIWLDITDWDWAFRGDLVVLNGTARAEVLAAITGRGFYGKLQVTLAVVRGTVQVFVYDQNGQTIVSGTADVDFGIEKGALFHSKRKKLWFVTIPEVNIPSRTEWLAKGYAQFGRFKKGSGWVDGIKGGINIAWFNLNVFANSNGKLDLWGASQYTLYNPFSRSGLSAEKNNNDRIFNIDSRGTSSIANSYNFSIPGENKTKLTRSGVSSESEDVDTLIFLVNYGEGDPELTAIAADGTEYTVADPNVTVDRTEWGMYFIVNKPQAGSWTLRVDNMPSDDSYSVTVFGNQKQPELFVDTFGYTNRYITEPLTVSGSTTGMEEGQTVELFAREDMNEFTGYKIAQTTLDSNGSFSTKIDPSTLVDGENYIYVSVDNGIDANLIEFIGGSLLINNYKEPLAAVDNILLSKTKDGDLVVSFDKLDSVRVAGYSLTLTNKNSGVSKDFYLGQMTKFTIPGLEKDDYIATIKAKDSNGAYGAQSIAKEISLADVTENLNNIRTERDSIILETNVGDSVTDTVDIIVDFPTTTNSSYDFITGEFNSLTPEQYEEGQSWGIYPKLDNSLIDITSGHETLNYTIATNSYTVPGTYSYILTINNMGNLDNKIEIPLTLKVTHPPVMLDSVSPAIWSQGETKNFEIYGSGFVDGTKLLLDGVELPTKDKTFGRLAADVPFDTKQGNRTITVVSPSGEENTIDVEVEGPTWSIATFKGYSVVNPGNSTKLIFSLSGLNDFNSSVPFTVNNLPEGWSSSWYTTNVLADTLEDILIDVPTGTEPGTYFFTIDDIEDNSIRAEIKVTNNTINPTISSLSNYSILTGDELSIFGFGFSETSEVYIGDTKQEVTGRDLDILTIKISNSTLSGDIRVVEGTTTSNTISLHVKERGYKIYPEDDDYRMQPGESKDVNVVISGYSEYVNLEVDNQSEAITAYIADSYLKLNGETTLSITLAHSIPNGTYPISIVGTDGDIRVEKVIEVQVGDAFVFTTQSIPSFMEGVDSSFQLITENGEGETQYTLQEEDDLPAGLTLSKSGLISGKANFGAENKIVVVLAKDETGRVITKEFKITIEENSWSLSGKDGGNSRYNPTPSPADNRVKWNTKTQQMATKILIGNNKVFALGDNGINVLSATSGMPLYTIDGEFSDYFYSSETLFTLDKDNNFTAWEVSLGNKKWSRDGVTNFSTDGFNLLLETEVETLVINLTDGQLTNQLDITLDNTIWFKNQLYRTGKGSLQLLVENSWVEVYDSIADIEKVVTDSNNIVLLSKIGDLTILDENYKQVVTKQIILTDGELVLTDKNILILVDGLTHIYNKTTLDKEITTPTISGTIISAKEKFFVAGDRGLEAKNIYNGKNIWTIQEPQHDAVIVGEELFTIDQAGVVTCYNGRDNIFSPTTTIVSNPATPDGNNDYYRTTPIVELNINDPETFVKEGNYKYNSSIFKNYTEGLNLPDGEYSFSGYGVDSNGLRGLTESRYFKVDTSIPVTTNLITAQEGLNGYTISNVIYNLSATDETSGVEYIHYELNGDKHIYSRAVEITEEGDYTFSWYAEDRAGNLEEIKTDERIIDLNNPTIEYEIYEDDEFSTVYLSATDSYSGVNRIEYRVNGADVQNYLDPINLPAGIMYDITFRSVDNAGRDSGWNAIVLDLSDVEPVDLIKEFKYSWGSGNRYVNRDVQVGDPLYIFKNRGNEKKFGKYNKIESLPDYLIGGEMLVGNYNDKYAWDKKFITITAGTTIDLYVLRNKYSRLELDDTWTLVDSDVDISQYAFVGGADIYHRVVTADNYATITGTAMWQQGGANIVIAKRNLAADLTIFSPNPSKDLTPLSFNWYSASNIKGQINRSWSYKLGDNQEVELGSNFSGEFNLPYVDEDTTLELIVKVEANNPVDPTITDTITTSRFYNVINRGEVKILEPVSGSQVLNNRPTPINYKVINFNNEEIEANINWSVDNGTITNNQLLPNITGLTTITSSFNIYQDYIKESTTTLNIVDNYTTETFDFGQNLVTTYQEQENGRFYGFNKDYRHRVGETTYIDIPEGKYWSNNKITKEYIAFEDGDSFEYLVNNGLYRVKALVGPIVRYDKQSITIEGIKTEIPTERQSRYFYIELTADVVDNKLTITGSQNLQLLELEVTRVEEPIETTITKLENRRVIKDMKWYQWNPDHYFPELDWFNSDKKNKYNHRTNSMRVWSEQVPARPSDRGNR</sequence>
<dbReference type="NCBIfam" id="NF047446">
    <property type="entry name" value="barrel_OmpL47"/>
    <property type="match status" value="2"/>
</dbReference>
<gene>
    <name evidence="1" type="ORF">EW093_05605</name>
</gene>
<dbReference type="SUPFAM" id="SSF50998">
    <property type="entry name" value="Quinoprotein alcohol dehydrogenase-like"/>
    <property type="match status" value="1"/>
</dbReference>